<comment type="caution">
    <text evidence="2">The sequence shown here is derived from an EMBL/GenBank/DDBJ whole genome shotgun (WGS) entry which is preliminary data.</text>
</comment>
<keyword evidence="3" id="KW-1185">Reference proteome</keyword>
<protein>
    <submittedName>
        <fullName evidence="2">Uncharacterized protein</fullName>
    </submittedName>
</protein>
<gene>
    <name evidence="2" type="ORF">EYF80_021244</name>
</gene>
<dbReference type="AlphaFoldDB" id="A0A4Z2HS64"/>
<sequence length="114" mass="13041">MNRVELNNWSNDRSTGTSMLVDSDRHRRGRWESAWYKIRCMNGTIILEPVLEPDNDPPPPPHSPPGSHSFLHHLHHQCLDSRGDAAGSELRVTAPRLSWLTIRDRVQLSLNSEL</sequence>
<organism evidence="2 3">
    <name type="scientific">Liparis tanakae</name>
    <name type="common">Tanaka's snailfish</name>
    <dbReference type="NCBI Taxonomy" id="230148"/>
    <lineage>
        <taxon>Eukaryota</taxon>
        <taxon>Metazoa</taxon>
        <taxon>Chordata</taxon>
        <taxon>Craniata</taxon>
        <taxon>Vertebrata</taxon>
        <taxon>Euteleostomi</taxon>
        <taxon>Actinopterygii</taxon>
        <taxon>Neopterygii</taxon>
        <taxon>Teleostei</taxon>
        <taxon>Neoteleostei</taxon>
        <taxon>Acanthomorphata</taxon>
        <taxon>Eupercaria</taxon>
        <taxon>Perciformes</taxon>
        <taxon>Cottioidei</taxon>
        <taxon>Cottales</taxon>
        <taxon>Liparidae</taxon>
        <taxon>Liparis</taxon>
    </lineage>
</organism>
<evidence type="ECO:0000313" key="3">
    <source>
        <dbReference type="Proteomes" id="UP000314294"/>
    </source>
</evidence>
<reference evidence="2 3" key="1">
    <citation type="submission" date="2019-03" db="EMBL/GenBank/DDBJ databases">
        <title>First draft genome of Liparis tanakae, snailfish: a comprehensive survey of snailfish specific genes.</title>
        <authorList>
            <person name="Kim W."/>
            <person name="Song I."/>
            <person name="Jeong J.-H."/>
            <person name="Kim D."/>
            <person name="Kim S."/>
            <person name="Ryu S."/>
            <person name="Song J.Y."/>
            <person name="Lee S.K."/>
        </authorList>
    </citation>
    <scope>NUCLEOTIDE SEQUENCE [LARGE SCALE GENOMIC DNA]</scope>
    <source>
        <tissue evidence="2">Muscle</tissue>
    </source>
</reference>
<dbReference type="EMBL" id="SRLO01000188">
    <property type="protein sequence ID" value="TNN68598.1"/>
    <property type="molecule type" value="Genomic_DNA"/>
</dbReference>
<proteinExistence type="predicted"/>
<feature type="region of interest" description="Disordered" evidence="1">
    <location>
        <begin position="49"/>
        <end position="74"/>
    </location>
</feature>
<accession>A0A4Z2HS64</accession>
<feature type="compositionally biased region" description="Polar residues" evidence="1">
    <location>
        <begin position="1"/>
        <end position="20"/>
    </location>
</feature>
<evidence type="ECO:0000256" key="1">
    <source>
        <dbReference type="SAM" id="MobiDB-lite"/>
    </source>
</evidence>
<dbReference type="Proteomes" id="UP000314294">
    <property type="component" value="Unassembled WGS sequence"/>
</dbReference>
<feature type="region of interest" description="Disordered" evidence="1">
    <location>
        <begin position="1"/>
        <end position="23"/>
    </location>
</feature>
<name>A0A4Z2HS64_9TELE</name>
<evidence type="ECO:0000313" key="2">
    <source>
        <dbReference type="EMBL" id="TNN68598.1"/>
    </source>
</evidence>